<dbReference type="PANTHER" id="PTHR37954">
    <property type="entry name" value="BLL4979 PROTEIN"/>
    <property type="match status" value="1"/>
</dbReference>
<evidence type="ECO:0008006" key="3">
    <source>
        <dbReference type="Google" id="ProtNLM"/>
    </source>
</evidence>
<organism evidence="1 2">
    <name type="scientific">Paraclostridium benzoelyticum</name>
    <dbReference type="NCBI Taxonomy" id="1629550"/>
    <lineage>
        <taxon>Bacteria</taxon>
        <taxon>Bacillati</taxon>
        <taxon>Bacillota</taxon>
        <taxon>Clostridia</taxon>
        <taxon>Peptostreptococcales</taxon>
        <taxon>Peptostreptococcaceae</taxon>
        <taxon>Paraclostridium</taxon>
    </lineage>
</organism>
<name>A0A0M3DI42_9FIRM</name>
<dbReference type="InterPro" id="IPR003748">
    <property type="entry name" value="DUF169"/>
</dbReference>
<dbReference type="PANTHER" id="PTHR37954:SF3">
    <property type="entry name" value="DUF169 DOMAIN-CONTAINING PROTEIN"/>
    <property type="match status" value="1"/>
</dbReference>
<sequence>MCENWKKSIEIIYASLELKRKIVGVKFIQSKIEFENTDAIMPKNPMNYCGMIKSATCGYKVKLNEKLIACKSGVKVLGINSLDMENSNGENWTRLGLYKDKKISKYVRENLAYKNDKIYGIIAQPIETFEEKPDIIIIVTNPYNIMRLVQGYSYHYGIAKNINFVGNQAICLECTARPFVVKDLNISALCIGTRHRAGWLNDELAAGIPFDQFENIADGILKTINIMESNENKKKIKEKMKYYNIEDFDVKYNYNYYNNV</sequence>
<comment type="caution">
    <text evidence="1">The sequence shown here is derived from an EMBL/GenBank/DDBJ whole genome shotgun (WGS) entry which is preliminary data.</text>
</comment>
<dbReference type="Proteomes" id="UP000034407">
    <property type="component" value="Unassembled WGS sequence"/>
</dbReference>
<dbReference type="OrthoDB" id="378658at2"/>
<dbReference type="Pfam" id="PF02596">
    <property type="entry name" value="DUF169"/>
    <property type="match status" value="1"/>
</dbReference>
<keyword evidence="2" id="KW-1185">Reference proteome</keyword>
<dbReference type="AlphaFoldDB" id="A0A0M3DI42"/>
<reference evidence="1 2" key="1">
    <citation type="submission" date="2015-04" db="EMBL/GenBank/DDBJ databases">
        <title>Microcin producing Clostridium sp. JC272T.</title>
        <authorList>
            <person name="Jyothsna T."/>
            <person name="Sasikala C."/>
            <person name="Ramana C."/>
        </authorList>
    </citation>
    <scope>NUCLEOTIDE SEQUENCE [LARGE SCALE GENOMIC DNA]</scope>
    <source>
        <strain evidence="1 2">JC272</strain>
    </source>
</reference>
<dbReference type="PATRIC" id="fig|1629550.3.peg.1570"/>
<evidence type="ECO:0000313" key="1">
    <source>
        <dbReference type="EMBL" id="KKY01109.1"/>
    </source>
</evidence>
<proteinExistence type="predicted"/>
<gene>
    <name evidence="1" type="ORF">VN21_10595</name>
</gene>
<protein>
    <recommendedName>
        <fullName evidence="3">DUF169 domain-containing protein</fullName>
    </recommendedName>
</protein>
<accession>A0A0M3DI42</accession>
<evidence type="ECO:0000313" key="2">
    <source>
        <dbReference type="Proteomes" id="UP000034407"/>
    </source>
</evidence>
<dbReference type="RefSeq" id="WP_046823244.1">
    <property type="nucleotide sequence ID" value="NZ_LBBT01000216.1"/>
</dbReference>
<dbReference type="EMBL" id="LBBT01000216">
    <property type="protein sequence ID" value="KKY01109.1"/>
    <property type="molecule type" value="Genomic_DNA"/>
</dbReference>